<keyword evidence="2" id="KW-1185">Reference proteome</keyword>
<gene>
    <name evidence="1" type="ORF">LSALG_LOCUS20067</name>
</gene>
<proteinExistence type="predicted"/>
<accession>A0AA35YU64</accession>
<evidence type="ECO:0000313" key="2">
    <source>
        <dbReference type="Proteomes" id="UP001177003"/>
    </source>
</evidence>
<name>A0AA35YU64_LACSI</name>
<dbReference type="AlphaFoldDB" id="A0AA35YU64"/>
<evidence type="ECO:0000313" key="1">
    <source>
        <dbReference type="EMBL" id="CAI9280313.1"/>
    </source>
</evidence>
<sequence>MIIFAILRSGDKSRETKCGFQKPDMDRSERAFLENQASTTFYSFVSASNFLLEIVAVALHEEQPFLEVIWNASHVRHPNILKADFHKLSLSSCIWMDRGNFVT</sequence>
<protein>
    <submittedName>
        <fullName evidence="1">Uncharacterized protein</fullName>
    </submittedName>
</protein>
<organism evidence="1 2">
    <name type="scientific">Lactuca saligna</name>
    <name type="common">Willowleaf lettuce</name>
    <dbReference type="NCBI Taxonomy" id="75948"/>
    <lineage>
        <taxon>Eukaryota</taxon>
        <taxon>Viridiplantae</taxon>
        <taxon>Streptophyta</taxon>
        <taxon>Embryophyta</taxon>
        <taxon>Tracheophyta</taxon>
        <taxon>Spermatophyta</taxon>
        <taxon>Magnoliopsida</taxon>
        <taxon>eudicotyledons</taxon>
        <taxon>Gunneridae</taxon>
        <taxon>Pentapetalae</taxon>
        <taxon>asterids</taxon>
        <taxon>campanulids</taxon>
        <taxon>Asterales</taxon>
        <taxon>Asteraceae</taxon>
        <taxon>Cichorioideae</taxon>
        <taxon>Cichorieae</taxon>
        <taxon>Lactucinae</taxon>
        <taxon>Lactuca</taxon>
    </lineage>
</organism>
<dbReference type="Proteomes" id="UP001177003">
    <property type="component" value="Chromosome 4"/>
</dbReference>
<dbReference type="EMBL" id="OX465080">
    <property type="protein sequence ID" value="CAI9280313.1"/>
    <property type="molecule type" value="Genomic_DNA"/>
</dbReference>
<reference evidence="1" key="1">
    <citation type="submission" date="2023-04" db="EMBL/GenBank/DDBJ databases">
        <authorList>
            <person name="Vijverberg K."/>
            <person name="Xiong W."/>
            <person name="Schranz E."/>
        </authorList>
    </citation>
    <scope>NUCLEOTIDE SEQUENCE</scope>
</reference>